<sequence length="89" mass="9763">MGVQRTGIYGGARQCRWAIEDDVIGQSSTPGYHWVWQTRAWSQGERVPAAVLFQREVVTASDPGALIDGVSVDVDDVLAADFGQWDLAR</sequence>
<comment type="caution">
    <text evidence="1">The sequence shown here is derived from an EMBL/GenBank/DDBJ whole genome shotgun (WGS) entry which is preliminary data.</text>
</comment>
<gene>
    <name evidence="1" type="ORF">NGTWS1702_35920</name>
</gene>
<proteinExistence type="predicted"/>
<evidence type="ECO:0000313" key="2">
    <source>
        <dbReference type="Proteomes" id="UP001060504"/>
    </source>
</evidence>
<reference evidence="1 2" key="1">
    <citation type="submission" date="2021-08" db="EMBL/GenBank/DDBJ databases">
        <title>Draft genome sequence of Mycolicibacterium sp. NGTWS1702 strain.</title>
        <authorList>
            <person name="Matsumoto M."/>
            <person name="Tang B.C.C."/>
            <person name="Machida Y."/>
            <person name="Matoyama H."/>
            <person name="Kishihara T."/>
            <person name="Sato S."/>
            <person name="Kondo I."/>
            <person name="Sano M."/>
            <person name="Kato G."/>
        </authorList>
    </citation>
    <scope>NUCLEOTIDE SEQUENCE [LARGE SCALE GENOMIC DNA]</scope>
    <source>
        <strain evidence="1 2">NGTWSNA01</strain>
    </source>
</reference>
<protein>
    <submittedName>
        <fullName evidence="1">Uncharacterized protein</fullName>
    </submittedName>
</protein>
<dbReference type="Gene3D" id="3.20.20.80">
    <property type="entry name" value="Glycosidases"/>
    <property type="match status" value="1"/>
</dbReference>
<keyword evidence="2" id="KW-1185">Reference proteome</keyword>
<dbReference type="EMBL" id="BPRH01003760">
    <property type="protein sequence ID" value="GJF10601.1"/>
    <property type="molecule type" value="Genomic_DNA"/>
</dbReference>
<evidence type="ECO:0000313" key="1">
    <source>
        <dbReference type="EMBL" id="GJF10601.1"/>
    </source>
</evidence>
<dbReference type="Proteomes" id="UP001060504">
    <property type="component" value="Unassembled WGS sequence"/>
</dbReference>
<accession>A0ABQ4V5T9</accession>
<name>A0ABQ4V5T9_9MYCO</name>
<organism evidence="1 2">
    <name type="scientific">Mycolicibacterium cyprinidarum</name>
    <dbReference type="NCBI Taxonomy" id="2860311"/>
    <lineage>
        <taxon>Bacteria</taxon>
        <taxon>Bacillati</taxon>
        <taxon>Actinomycetota</taxon>
        <taxon>Actinomycetes</taxon>
        <taxon>Mycobacteriales</taxon>
        <taxon>Mycobacteriaceae</taxon>
        <taxon>Mycolicibacterium</taxon>
    </lineage>
</organism>